<sequence>MALLHVGTAAGPRGGDSTVNQATRVASAPLSAQRHPVTTEDQGDSLTRPPGPHHQQLRLSQSPRSTPLANTLQEQPCSQGTRAPVASCNPPTPTTRPRIQRQWDDAQEEKKLSPTVPRRFLFSSVRLPKQRGMLPGPWSWFWTGRPME</sequence>
<evidence type="ECO:0000313" key="3">
    <source>
        <dbReference type="Proteomes" id="UP000664940"/>
    </source>
</evidence>
<evidence type="ECO:0000256" key="1">
    <source>
        <dbReference type="SAM" id="MobiDB-lite"/>
    </source>
</evidence>
<reference evidence="2 3" key="1">
    <citation type="journal article" date="2020" name="Nature">
        <title>Six reference-quality genomes reveal evolution of bat adaptations.</title>
        <authorList>
            <person name="Jebb D."/>
            <person name="Huang Z."/>
            <person name="Pippel M."/>
            <person name="Hughes G.M."/>
            <person name="Lavrichenko K."/>
            <person name="Devanna P."/>
            <person name="Winkler S."/>
            <person name="Jermiin L.S."/>
            <person name="Skirmuntt E.C."/>
            <person name="Katzourakis A."/>
            <person name="Burkitt-Gray L."/>
            <person name="Ray D.A."/>
            <person name="Sullivan K.A.M."/>
            <person name="Roscito J.G."/>
            <person name="Kirilenko B.M."/>
            <person name="Davalos L.M."/>
            <person name="Corthals A.P."/>
            <person name="Power M.L."/>
            <person name="Jones G."/>
            <person name="Ransome R.D."/>
            <person name="Dechmann D.K.N."/>
            <person name="Locatelli A.G."/>
            <person name="Puechmaille S.J."/>
            <person name="Fedrigo O."/>
            <person name="Jarvis E.D."/>
            <person name="Hiller M."/>
            <person name="Vernes S.C."/>
            <person name="Myers E.W."/>
            <person name="Teeling E.C."/>
        </authorList>
    </citation>
    <scope>NUCLEOTIDE SEQUENCE [LARGE SCALE GENOMIC DNA]</scope>
    <source>
        <strain evidence="2">Bat1K_MPI-CBG_1</strain>
    </source>
</reference>
<gene>
    <name evidence="2" type="ORF">HJG60_012139</name>
</gene>
<name>A0A833ZDV1_9CHIR</name>
<protein>
    <submittedName>
        <fullName evidence="2">Uncharacterized protein</fullName>
    </submittedName>
</protein>
<proteinExistence type="predicted"/>
<accession>A0A833ZDV1</accession>
<feature type="compositionally biased region" description="Basic and acidic residues" evidence="1">
    <location>
        <begin position="101"/>
        <end position="112"/>
    </location>
</feature>
<feature type="region of interest" description="Disordered" evidence="1">
    <location>
        <begin position="1"/>
        <end position="114"/>
    </location>
</feature>
<organism evidence="2 3">
    <name type="scientific">Phyllostomus discolor</name>
    <name type="common">pale spear-nosed bat</name>
    <dbReference type="NCBI Taxonomy" id="89673"/>
    <lineage>
        <taxon>Eukaryota</taxon>
        <taxon>Metazoa</taxon>
        <taxon>Chordata</taxon>
        <taxon>Craniata</taxon>
        <taxon>Vertebrata</taxon>
        <taxon>Euteleostomi</taxon>
        <taxon>Mammalia</taxon>
        <taxon>Eutheria</taxon>
        <taxon>Laurasiatheria</taxon>
        <taxon>Chiroptera</taxon>
        <taxon>Yangochiroptera</taxon>
        <taxon>Phyllostomidae</taxon>
        <taxon>Phyllostominae</taxon>
        <taxon>Phyllostomus</taxon>
    </lineage>
</organism>
<dbReference type="AlphaFoldDB" id="A0A833ZDV1"/>
<dbReference type="Proteomes" id="UP000664940">
    <property type="component" value="Unassembled WGS sequence"/>
</dbReference>
<feature type="compositionally biased region" description="Polar residues" evidence="1">
    <location>
        <begin position="57"/>
        <end position="81"/>
    </location>
</feature>
<comment type="caution">
    <text evidence="2">The sequence shown here is derived from an EMBL/GenBank/DDBJ whole genome shotgun (WGS) entry which is preliminary data.</text>
</comment>
<dbReference type="EMBL" id="JABVXQ010000008">
    <property type="protein sequence ID" value="KAF6095172.1"/>
    <property type="molecule type" value="Genomic_DNA"/>
</dbReference>
<evidence type="ECO:0000313" key="2">
    <source>
        <dbReference type="EMBL" id="KAF6095172.1"/>
    </source>
</evidence>